<gene>
    <name evidence="2" type="ORF">A1O9_11769</name>
</gene>
<evidence type="ECO:0000313" key="2">
    <source>
        <dbReference type="EMBL" id="KEF52143.1"/>
    </source>
</evidence>
<feature type="transmembrane region" description="Helical" evidence="1">
    <location>
        <begin position="151"/>
        <end position="173"/>
    </location>
</feature>
<evidence type="ECO:0000313" key="3">
    <source>
        <dbReference type="Proteomes" id="UP000027920"/>
    </source>
</evidence>
<dbReference type="PANTHER" id="PTHR35395">
    <property type="entry name" value="DUF6536 DOMAIN-CONTAINING PROTEIN"/>
    <property type="match status" value="1"/>
</dbReference>
<keyword evidence="1" id="KW-0812">Transmembrane</keyword>
<dbReference type="Proteomes" id="UP000027920">
    <property type="component" value="Unassembled WGS sequence"/>
</dbReference>
<name>A0A072NYP3_9EURO</name>
<dbReference type="VEuPathDB" id="FungiDB:A1O9_11769"/>
<keyword evidence="1" id="KW-1133">Transmembrane helix</keyword>
<dbReference type="EMBL" id="AMGV01000019">
    <property type="protein sequence ID" value="KEF52143.1"/>
    <property type="molecule type" value="Genomic_DNA"/>
</dbReference>
<reference evidence="2 3" key="1">
    <citation type="submission" date="2013-03" db="EMBL/GenBank/DDBJ databases">
        <title>The Genome Sequence of Exophiala aquamarina CBS 119918.</title>
        <authorList>
            <consortium name="The Broad Institute Genomics Platform"/>
            <person name="Cuomo C."/>
            <person name="de Hoog S."/>
            <person name="Gorbushina A."/>
            <person name="Walker B."/>
            <person name="Young S.K."/>
            <person name="Zeng Q."/>
            <person name="Gargeya S."/>
            <person name="Fitzgerald M."/>
            <person name="Haas B."/>
            <person name="Abouelleil A."/>
            <person name="Allen A.W."/>
            <person name="Alvarado L."/>
            <person name="Arachchi H.M."/>
            <person name="Berlin A.M."/>
            <person name="Chapman S.B."/>
            <person name="Gainer-Dewar J."/>
            <person name="Goldberg J."/>
            <person name="Griggs A."/>
            <person name="Gujja S."/>
            <person name="Hansen M."/>
            <person name="Howarth C."/>
            <person name="Imamovic A."/>
            <person name="Ireland A."/>
            <person name="Larimer J."/>
            <person name="McCowan C."/>
            <person name="Murphy C."/>
            <person name="Pearson M."/>
            <person name="Poon T.W."/>
            <person name="Priest M."/>
            <person name="Roberts A."/>
            <person name="Saif S."/>
            <person name="Shea T."/>
            <person name="Sisk P."/>
            <person name="Sykes S."/>
            <person name="Wortman J."/>
            <person name="Nusbaum C."/>
            <person name="Birren B."/>
        </authorList>
    </citation>
    <scope>NUCLEOTIDE SEQUENCE [LARGE SCALE GENOMIC DNA]</scope>
    <source>
        <strain evidence="2 3">CBS 119918</strain>
    </source>
</reference>
<sequence length="202" mass="21933">MTISAISSTAQSIWSIGLGRVNSAAIIRGWILSTRGSESERILASPLVANVPQTVFSFIYLQLNGLLTSIWLCEEWKGFEFTRKALRVSNPKGNQRSRHFVQLPYRVAIPMLTVAGLLHWLLSQSICLAVVAEYGNDGKLVNPTTVGTYGFSPLATIFVIAFAGCLIVGVIALGQRRFHGAMPLAEKLQCGYFSGLSSARLG</sequence>
<organism evidence="2 3">
    <name type="scientific">Exophiala aquamarina CBS 119918</name>
    <dbReference type="NCBI Taxonomy" id="1182545"/>
    <lineage>
        <taxon>Eukaryota</taxon>
        <taxon>Fungi</taxon>
        <taxon>Dikarya</taxon>
        <taxon>Ascomycota</taxon>
        <taxon>Pezizomycotina</taxon>
        <taxon>Eurotiomycetes</taxon>
        <taxon>Chaetothyriomycetidae</taxon>
        <taxon>Chaetothyriales</taxon>
        <taxon>Herpotrichiellaceae</taxon>
        <taxon>Exophiala</taxon>
    </lineage>
</organism>
<dbReference type="RefSeq" id="XP_013254733.1">
    <property type="nucleotide sequence ID" value="XM_013399279.1"/>
</dbReference>
<feature type="transmembrane region" description="Helical" evidence="1">
    <location>
        <begin position="107"/>
        <end position="131"/>
    </location>
</feature>
<protein>
    <submittedName>
        <fullName evidence="2">Uncharacterized protein</fullName>
    </submittedName>
</protein>
<keyword evidence="3" id="KW-1185">Reference proteome</keyword>
<evidence type="ECO:0000256" key="1">
    <source>
        <dbReference type="SAM" id="Phobius"/>
    </source>
</evidence>
<comment type="caution">
    <text evidence="2">The sequence shown here is derived from an EMBL/GenBank/DDBJ whole genome shotgun (WGS) entry which is preliminary data.</text>
</comment>
<dbReference type="GeneID" id="25286666"/>
<dbReference type="STRING" id="1182545.A0A072NYP3"/>
<dbReference type="PANTHER" id="PTHR35395:SF1">
    <property type="entry name" value="DUF6536 DOMAIN-CONTAINING PROTEIN"/>
    <property type="match status" value="1"/>
</dbReference>
<proteinExistence type="predicted"/>
<dbReference type="HOGENOM" id="CLU_1354619_0_0_1"/>
<dbReference type="OrthoDB" id="5429634at2759"/>
<keyword evidence="1" id="KW-0472">Membrane</keyword>
<accession>A0A072NYP3</accession>
<dbReference type="AlphaFoldDB" id="A0A072NYP3"/>